<accession>A0A4U6V9A8</accession>
<keyword evidence="1" id="KW-0732">Signal</keyword>
<evidence type="ECO:0000256" key="1">
    <source>
        <dbReference type="SAM" id="SignalP"/>
    </source>
</evidence>
<dbReference type="Gramene" id="TKW24714">
    <property type="protein sequence ID" value="TKW24714"/>
    <property type="gene ID" value="SEVIR_3G067732v2"/>
</dbReference>
<proteinExistence type="predicted"/>
<dbReference type="AlphaFoldDB" id="A0A4U6V9A8"/>
<gene>
    <name evidence="2" type="ORF">SEVIR_3G067732v2</name>
</gene>
<sequence>MLKFSLDLVFLPRLLRSSSVLAGCRGVTKVHAGFDPHAIEKDPSFFPFCFSSGFCLDGSFHTCFFPLLLQFRLLFGWIISHVR</sequence>
<evidence type="ECO:0000313" key="2">
    <source>
        <dbReference type="EMBL" id="TKW24714.1"/>
    </source>
</evidence>
<evidence type="ECO:0008006" key="4">
    <source>
        <dbReference type="Google" id="ProtNLM"/>
    </source>
</evidence>
<organism evidence="2 3">
    <name type="scientific">Setaria viridis</name>
    <name type="common">Green bristlegrass</name>
    <name type="synonym">Setaria italica subsp. viridis</name>
    <dbReference type="NCBI Taxonomy" id="4556"/>
    <lineage>
        <taxon>Eukaryota</taxon>
        <taxon>Viridiplantae</taxon>
        <taxon>Streptophyta</taxon>
        <taxon>Embryophyta</taxon>
        <taxon>Tracheophyta</taxon>
        <taxon>Spermatophyta</taxon>
        <taxon>Magnoliopsida</taxon>
        <taxon>Liliopsida</taxon>
        <taxon>Poales</taxon>
        <taxon>Poaceae</taxon>
        <taxon>PACMAD clade</taxon>
        <taxon>Panicoideae</taxon>
        <taxon>Panicodae</taxon>
        <taxon>Paniceae</taxon>
        <taxon>Cenchrinae</taxon>
        <taxon>Setaria</taxon>
    </lineage>
</organism>
<dbReference type="EMBL" id="CM016554">
    <property type="protein sequence ID" value="TKW24714.1"/>
    <property type="molecule type" value="Genomic_DNA"/>
</dbReference>
<name>A0A4U6V9A8_SETVI</name>
<feature type="signal peptide" evidence="1">
    <location>
        <begin position="1"/>
        <end position="17"/>
    </location>
</feature>
<evidence type="ECO:0000313" key="3">
    <source>
        <dbReference type="Proteomes" id="UP000298652"/>
    </source>
</evidence>
<feature type="chain" id="PRO_5020532229" description="Secreted protein" evidence="1">
    <location>
        <begin position="18"/>
        <end position="83"/>
    </location>
</feature>
<keyword evidence="3" id="KW-1185">Reference proteome</keyword>
<reference evidence="2" key="1">
    <citation type="submission" date="2019-03" db="EMBL/GenBank/DDBJ databases">
        <title>WGS assembly of Setaria viridis.</title>
        <authorList>
            <person name="Huang P."/>
            <person name="Jenkins J."/>
            <person name="Grimwood J."/>
            <person name="Barry K."/>
            <person name="Healey A."/>
            <person name="Mamidi S."/>
            <person name="Sreedasyam A."/>
            <person name="Shu S."/>
            <person name="Feldman M."/>
            <person name="Wu J."/>
            <person name="Yu Y."/>
            <person name="Chen C."/>
            <person name="Johnson J."/>
            <person name="Rokhsar D."/>
            <person name="Baxter I."/>
            <person name="Schmutz J."/>
            <person name="Brutnell T."/>
            <person name="Kellogg E."/>
        </authorList>
    </citation>
    <scope>NUCLEOTIDE SEQUENCE [LARGE SCALE GENOMIC DNA]</scope>
</reference>
<protein>
    <recommendedName>
        <fullName evidence="4">Secreted protein</fullName>
    </recommendedName>
</protein>
<dbReference type="Proteomes" id="UP000298652">
    <property type="component" value="Chromosome 3"/>
</dbReference>